<dbReference type="Gene3D" id="2.160.20.20">
    <property type="match status" value="1"/>
</dbReference>
<feature type="signal peptide" evidence="1">
    <location>
        <begin position="1"/>
        <end position="26"/>
    </location>
</feature>
<evidence type="ECO:0000313" key="5">
    <source>
        <dbReference type="Proteomes" id="UP000443070"/>
    </source>
</evidence>
<gene>
    <name evidence="3" type="ORF">GMD11_09495</name>
    <name evidence="4" type="ORF">GMD18_09830</name>
</gene>
<sequence>MKNKKTLHLAIALAISSMPLFGVAEAARGSMYGGESVGDDVTIEASANAYPSLVGHAFGIYTNVTNSATVTSAGNRLTITTTGEAGDGIRSNPSGNSDWQNATGTINIGNDLTITVSGNSADGLNINGSTVLNIGDNATINTLYNGELKYSNGDTSDGAHAVRANFHATINIGDGLTAGTLGESSHAVYAAQGRSTTNPTGGSKINIGKGAVLSTAGDGSHTVMMASNNGKIVIEEGAEMTTLGDGSHGVAAYADTSAKGSVANGAVEIGAGSTIATAGGGSHGVFANMTGSVLSLDDNVGITTEGDASHGLLAQRGVIEAGDGLNISVEGSGSHGAYVNAATGSIEFLGGATIDNNDNDGYAIYADKGTITGTAGNSTFNITGNMYADNSGSIDLDMDNNSVFTGSTALANSGTINLNLKNNSYWHVTSSSEVSSLHVSGGSMVNLSHEAGMNTVVTVDDLSGSGGVFKFNTELDSEANGDKLVINSSETGSTHYVHVNDLSLINGEVSGEKKLHLITDNSSNASFVGEYMDTGGLWDVLPTVERGDTLGESANEWYLTKIEKKENGNTETINDGFASDYSLWRATNDTLRKRLGDIRSGEHGTDGVWARMYHGKLKGQSYTDKYHTYQLGYDKTRYDEKNGQRTNGIVLERSEGKLSYTAGKGETGLTALGLYTTWFGNKGHYTDIVLRAGHLDHKMNTYGEYAERSDYDNAAYSISFEYGRQKNYEKGWFFTPQAQITLGRMNSVDFTTERGTKIDVDGLTSAIGRIGFEVGRKISPESSYYFKLGAFHEFDGDRDVSMVAANGENLRKRYDNGDTWYEFGMGAQVQLSRNTHFYGDIERSFGGDTKKEWQVNTGIRWEF</sequence>
<dbReference type="RefSeq" id="WP_113078001.1">
    <property type="nucleotide sequence ID" value="NZ_CATWQF010000009.1"/>
</dbReference>
<dbReference type="InterPro" id="IPR005546">
    <property type="entry name" value="Autotransporte_beta"/>
</dbReference>
<evidence type="ECO:0000313" key="3">
    <source>
        <dbReference type="EMBL" id="MTT76495.1"/>
    </source>
</evidence>
<evidence type="ECO:0000313" key="4">
    <source>
        <dbReference type="EMBL" id="MTU04694.1"/>
    </source>
</evidence>
<dbReference type="GO" id="GO:0019867">
    <property type="term" value="C:outer membrane"/>
    <property type="evidence" value="ECO:0007669"/>
    <property type="project" value="InterPro"/>
</dbReference>
<dbReference type="PRINTS" id="PR01484">
    <property type="entry name" value="PRTACTNFAMLY"/>
</dbReference>
<dbReference type="PROSITE" id="PS51208">
    <property type="entry name" value="AUTOTRANSPORTER"/>
    <property type="match status" value="1"/>
</dbReference>
<name>A0A7X2XGU8_9FIRM</name>
<protein>
    <submittedName>
        <fullName evidence="3">Autotransporter outer membrane beta-barrel domain-containing protein</fullName>
    </submittedName>
</protein>
<dbReference type="Proteomes" id="UP000443070">
    <property type="component" value="Unassembled WGS sequence"/>
</dbReference>
<proteinExistence type="predicted"/>
<evidence type="ECO:0000256" key="1">
    <source>
        <dbReference type="SAM" id="SignalP"/>
    </source>
</evidence>
<dbReference type="InterPro" id="IPR011050">
    <property type="entry name" value="Pectin_lyase_fold/virulence"/>
</dbReference>
<feature type="chain" id="PRO_5030837453" evidence="1">
    <location>
        <begin position="27"/>
        <end position="863"/>
    </location>
</feature>
<keyword evidence="1" id="KW-0732">Signal</keyword>
<organism evidence="3 6">
    <name type="scientific">Phascolarctobacterium faecium</name>
    <dbReference type="NCBI Taxonomy" id="33025"/>
    <lineage>
        <taxon>Bacteria</taxon>
        <taxon>Bacillati</taxon>
        <taxon>Bacillota</taxon>
        <taxon>Negativicutes</taxon>
        <taxon>Acidaminococcales</taxon>
        <taxon>Acidaminococcaceae</taxon>
        <taxon>Phascolarctobacterium</taxon>
    </lineage>
</organism>
<dbReference type="Gene3D" id="2.40.128.130">
    <property type="entry name" value="Autotransporter beta-domain"/>
    <property type="match status" value="1"/>
</dbReference>
<dbReference type="NCBIfam" id="TIGR01414">
    <property type="entry name" value="autotrans_barl"/>
    <property type="match status" value="1"/>
</dbReference>
<dbReference type="SMART" id="SM00869">
    <property type="entry name" value="Autotransporter"/>
    <property type="match status" value="1"/>
</dbReference>
<dbReference type="EMBL" id="WNBW01000010">
    <property type="protein sequence ID" value="MTU04694.1"/>
    <property type="molecule type" value="Genomic_DNA"/>
</dbReference>
<dbReference type="SUPFAM" id="SSF51126">
    <property type="entry name" value="Pectin lyase-like"/>
    <property type="match status" value="1"/>
</dbReference>
<evidence type="ECO:0000259" key="2">
    <source>
        <dbReference type="PROSITE" id="PS51208"/>
    </source>
</evidence>
<dbReference type="AlphaFoldDB" id="A0A7X2XGU8"/>
<dbReference type="EMBL" id="WNBM01000008">
    <property type="protein sequence ID" value="MTT76495.1"/>
    <property type="molecule type" value="Genomic_DNA"/>
</dbReference>
<dbReference type="Pfam" id="PF03797">
    <property type="entry name" value="Autotransporter"/>
    <property type="match status" value="1"/>
</dbReference>
<dbReference type="InterPro" id="IPR006315">
    <property type="entry name" value="OM_autotransptr_brl_dom"/>
</dbReference>
<dbReference type="SUPFAM" id="SSF103515">
    <property type="entry name" value="Autotransporter"/>
    <property type="match status" value="1"/>
</dbReference>
<reference evidence="5 6" key="1">
    <citation type="journal article" date="2019" name="Nat. Med.">
        <title>A library of human gut bacterial isolates paired with longitudinal multiomics data enables mechanistic microbiome research.</title>
        <authorList>
            <person name="Poyet M."/>
            <person name="Groussin M."/>
            <person name="Gibbons S.M."/>
            <person name="Avila-Pacheco J."/>
            <person name="Jiang X."/>
            <person name="Kearney S.M."/>
            <person name="Perrotta A.R."/>
            <person name="Berdy B."/>
            <person name="Zhao S."/>
            <person name="Lieberman T.D."/>
            <person name="Swanson P.K."/>
            <person name="Smith M."/>
            <person name="Roesemann S."/>
            <person name="Alexander J.E."/>
            <person name="Rich S.A."/>
            <person name="Livny J."/>
            <person name="Vlamakis H."/>
            <person name="Clish C."/>
            <person name="Bullock K."/>
            <person name="Deik A."/>
            <person name="Scott J."/>
            <person name="Pierce K.A."/>
            <person name="Xavier R.J."/>
            <person name="Alm E.J."/>
        </authorList>
    </citation>
    <scope>NUCLEOTIDE SEQUENCE [LARGE SCALE GENOMIC DNA]</scope>
    <source>
        <strain evidence="3 6">BIOML-A13</strain>
        <strain evidence="4 5">BIOML-A3</strain>
    </source>
</reference>
<dbReference type="OrthoDB" id="6056869at2"/>
<dbReference type="InterPro" id="IPR012332">
    <property type="entry name" value="Autotransporter_pectin_lyase_C"/>
</dbReference>
<dbReference type="InterPro" id="IPR003991">
    <property type="entry name" value="Pertactin_virulence_factor"/>
</dbReference>
<feature type="domain" description="Autotransporter" evidence="2">
    <location>
        <begin position="601"/>
        <end position="863"/>
    </location>
</feature>
<comment type="caution">
    <text evidence="3">The sequence shown here is derived from an EMBL/GenBank/DDBJ whole genome shotgun (WGS) entry which is preliminary data.</text>
</comment>
<evidence type="ECO:0000313" key="6">
    <source>
        <dbReference type="Proteomes" id="UP000484547"/>
    </source>
</evidence>
<dbReference type="InterPro" id="IPR036709">
    <property type="entry name" value="Autotransporte_beta_dom_sf"/>
</dbReference>
<dbReference type="Proteomes" id="UP000484547">
    <property type="component" value="Unassembled WGS sequence"/>
</dbReference>
<accession>A0A7X2XGU8</accession>
<keyword evidence="5" id="KW-1185">Reference proteome</keyword>